<keyword evidence="7" id="KW-1185">Reference proteome</keyword>
<dbReference type="Gene3D" id="1.10.10.10">
    <property type="entry name" value="Winged helix-like DNA-binding domain superfamily/Winged helix DNA-binding domain"/>
    <property type="match status" value="1"/>
</dbReference>
<reference evidence="6 7" key="1">
    <citation type="submission" date="2021-07" db="EMBL/GenBank/DDBJ databases">
        <authorList>
            <person name="So Y."/>
        </authorList>
    </citation>
    <scope>NUCLEOTIDE SEQUENCE [LARGE SCALE GENOMIC DNA]</scope>
    <source>
        <strain evidence="6 7">Y3S6</strain>
    </source>
</reference>
<dbReference type="RefSeq" id="WP_219791089.1">
    <property type="nucleotide sequence ID" value="NZ_JAHYCA010000002.1"/>
</dbReference>
<dbReference type="Proteomes" id="UP000769617">
    <property type="component" value="Unassembled WGS sequence"/>
</dbReference>
<dbReference type="InterPro" id="IPR036390">
    <property type="entry name" value="WH_DNA-bd_sf"/>
</dbReference>
<dbReference type="InterPro" id="IPR005119">
    <property type="entry name" value="LysR_subst-bd"/>
</dbReference>
<dbReference type="PRINTS" id="PR00039">
    <property type="entry name" value="HTHLYSR"/>
</dbReference>
<evidence type="ECO:0000259" key="5">
    <source>
        <dbReference type="PROSITE" id="PS50931"/>
    </source>
</evidence>
<evidence type="ECO:0000256" key="2">
    <source>
        <dbReference type="ARBA" id="ARBA00023015"/>
    </source>
</evidence>
<dbReference type="PANTHER" id="PTHR30537:SF74">
    <property type="entry name" value="HTH-TYPE TRANSCRIPTIONAL REGULATOR TRPI"/>
    <property type="match status" value="1"/>
</dbReference>
<dbReference type="Gene3D" id="3.40.190.10">
    <property type="entry name" value="Periplasmic binding protein-like II"/>
    <property type="match status" value="2"/>
</dbReference>
<comment type="similarity">
    <text evidence="1">Belongs to the LysR transcriptional regulatory family.</text>
</comment>
<name>A0ABS6ZKZ5_9GAMM</name>
<dbReference type="InterPro" id="IPR058163">
    <property type="entry name" value="LysR-type_TF_proteobact-type"/>
</dbReference>
<dbReference type="InterPro" id="IPR036388">
    <property type="entry name" value="WH-like_DNA-bd_sf"/>
</dbReference>
<feature type="domain" description="HTH lysR-type" evidence="5">
    <location>
        <begin position="7"/>
        <end position="64"/>
    </location>
</feature>
<keyword evidence="3" id="KW-0238">DNA-binding</keyword>
<keyword evidence="4" id="KW-0804">Transcription</keyword>
<dbReference type="CDD" id="cd08432">
    <property type="entry name" value="PBP2_GcdR_TrpI_HvrB_AmpR_like"/>
    <property type="match status" value="1"/>
</dbReference>
<evidence type="ECO:0000256" key="4">
    <source>
        <dbReference type="ARBA" id="ARBA00023163"/>
    </source>
</evidence>
<dbReference type="SUPFAM" id="SSF53850">
    <property type="entry name" value="Periplasmic binding protein-like II"/>
    <property type="match status" value="1"/>
</dbReference>
<dbReference type="PANTHER" id="PTHR30537">
    <property type="entry name" value="HTH-TYPE TRANSCRIPTIONAL REGULATOR"/>
    <property type="match status" value="1"/>
</dbReference>
<gene>
    <name evidence="6" type="ORF">KPL81_06110</name>
</gene>
<comment type="caution">
    <text evidence="6">The sequence shown here is derived from an EMBL/GenBank/DDBJ whole genome shotgun (WGS) entry which is preliminary data.</text>
</comment>
<evidence type="ECO:0000313" key="7">
    <source>
        <dbReference type="Proteomes" id="UP000769617"/>
    </source>
</evidence>
<evidence type="ECO:0000256" key="3">
    <source>
        <dbReference type="ARBA" id="ARBA00023125"/>
    </source>
</evidence>
<dbReference type="Pfam" id="PF00126">
    <property type="entry name" value="HTH_1"/>
    <property type="match status" value="1"/>
</dbReference>
<evidence type="ECO:0000313" key="6">
    <source>
        <dbReference type="EMBL" id="MBW6390734.1"/>
    </source>
</evidence>
<dbReference type="SUPFAM" id="SSF46785">
    <property type="entry name" value="Winged helix' DNA-binding domain"/>
    <property type="match status" value="1"/>
</dbReference>
<proteinExistence type="inferred from homology"/>
<protein>
    <submittedName>
        <fullName evidence="6">LysR family transcriptional regulator</fullName>
    </submittedName>
</protein>
<accession>A0ABS6ZKZ5</accession>
<organism evidence="6 7">
    <name type="scientific">Billgrantia antri</name>
    <dbReference type="NCBI Taxonomy" id="2846777"/>
    <lineage>
        <taxon>Bacteria</taxon>
        <taxon>Pseudomonadati</taxon>
        <taxon>Pseudomonadota</taxon>
        <taxon>Gammaproteobacteria</taxon>
        <taxon>Oceanospirillales</taxon>
        <taxon>Halomonadaceae</taxon>
        <taxon>Billgrantia</taxon>
    </lineage>
</organism>
<dbReference type="EMBL" id="JAHYCA010000002">
    <property type="protein sequence ID" value="MBW6390734.1"/>
    <property type="molecule type" value="Genomic_DNA"/>
</dbReference>
<dbReference type="PROSITE" id="PS50931">
    <property type="entry name" value="HTH_LYSR"/>
    <property type="match status" value="1"/>
</dbReference>
<dbReference type="Pfam" id="PF03466">
    <property type="entry name" value="LysR_substrate"/>
    <property type="match status" value="1"/>
</dbReference>
<evidence type="ECO:0000256" key="1">
    <source>
        <dbReference type="ARBA" id="ARBA00009437"/>
    </source>
</evidence>
<sequence length="309" mass="34064">MMPRRLPSLSALRAFEAAARHLSAKRAAEELSVTPTAISHQIRQLEESLGVALFVRRPRQLVLTTQGQVLLSVLSDSFDAIAETVAKLSQPPARQAVTLSTTPAVAARWLLPWVCLLRDAHPAIDLSIQVSHEWVALDGVVADMAIRYGEGPWPGLVAEKLFDNVFIPTCSPVLELREPAELVRHTLLHFSSPKAIAPVDWVAWQRRVQVPGLDVSAGLLFSDETHGITAALDGQGVALMSRYLIEEELRQGRLVQPFGPEIEAAPFQLVYPPERLEEPAIAAVRDWVMGLLDSPSRERACRSIVERHS</sequence>
<keyword evidence="2" id="KW-0805">Transcription regulation</keyword>
<dbReference type="InterPro" id="IPR000847">
    <property type="entry name" value="LysR_HTH_N"/>
</dbReference>